<evidence type="ECO:0000313" key="2">
    <source>
        <dbReference type="EMBL" id="KAF1920817.1"/>
    </source>
</evidence>
<name>A0A6A5R4D4_AMPQU</name>
<dbReference type="EMBL" id="ML979132">
    <property type="protein sequence ID" value="KAF1920817.1"/>
    <property type="molecule type" value="Genomic_DNA"/>
</dbReference>
<protein>
    <submittedName>
        <fullName evidence="2">Uncharacterized protein</fullName>
    </submittedName>
</protein>
<evidence type="ECO:0000256" key="1">
    <source>
        <dbReference type="SAM" id="MobiDB-lite"/>
    </source>
</evidence>
<dbReference type="OrthoDB" id="4160836at2759"/>
<dbReference type="Proteomes" id="UP000800096">
    <property type="component" value="Unassembled WGS sequence"/>
</dbReference>
<feature type="compositionally biased region" description="Basic and acidic residues" evidence="1">
    <location>
        <begin position="159"/>
        <end position="182"/>
    </location>
</feature>
<dbReference type="AlphaFoldDB" id="A0A6A5R4D4"/>
<keyword evidence="3" id="KW-1185">Reference proteome</keyword>
<feature type="compositionally biased region" description="Basic residues" evidence="1">
    <location>
        <begin position="1"/>
        <end position="11"/>
    </location>
</feature>
<feature type="region of interest" description="Disordered" evidence="1">
    <location>
        <begin position="1"/>
        <end position="182"/>
    </location>
</feature>
<feature type="compositionally biased region" description="Polar residues" evidence="1">
    <location>
        <begin position="45"/>
        <end position="60"/>
    </location>
</feature>
<evidence type="ECO:0000313" key="3">
    <source>
        <dbReference type="Proteomes" id="UP000800096"/>
    </source>
</evidence>
<proteinExistence type="predicted"/>
<sequence>MDEPARKRRKTSSPAERRPSPLRKPARRPSFASPTKASLARNYPNLLSSRPSTAGSSLPPSSRGDMLARGKQARAFVLGERDLQSALDEEATREHAVQDAVGEEEPDLPTTPSQRGLEEQDGPRRGILFSSPSKRPPRAKGPVKQSPLRPKASPVPEGEDTHDQAEKKQAPDPEVERRKQEKARLQREVAELEAQVSRCIEEIVEEQQRTPGEALRSTSRTDLQNFITTVSGLDSDMDIATPMSSLLCSFLPFSAVAIPQPRSKAPVKHVLSHRPIELANPLPYLEMFTSLKFSTQLALPRGKISPSSKRVHQKHTIDIVSPQKLLTAQISVIIDSLANEVIDMHVLQLSPWAERELGTHLRQCAQEKDLSRACWAIESYWNIVQKRAQHWNRCESTFGHLSPGRMGEDRENKQLYAKANAKMSRKELSRHVGRESLILQDRHVLLKLNWRIGFDWTGEAESQVTVEPAFPSVWIEADTTKTFGKVPETFTSLLHSRGAFEATRVLVALLYGQ</sequence>
<organism evidence="2 3">
    <name type="scientific">Ampelomyces quisqualis</name>
    <name type="common">Powdery mildew agent</name>
    <dbReference type="NCBI Taxonomy" id="50730"/>
    <lineage>
        <taxon>Eukaryota</taxon>
        <taxon>Fungi</taxon>
        <taxon>Dikarya</taxon>
        <taxon>Ascomycota</taxon>
        <taxon>Pezizomycotina</taxon>
        <taxon>Dothideomycetes</taxon>
        <taxon>Pleosporomycetidae</taxon>
        <taxon>Pleosporales</taxon>
        <taxon>Pleosporineae</taxon>
        <taxon>Phaeosphaeriaceae</taxon>
        <taxon>Ampelomyces</taxon>
    </lineage>
</organism>
<gene>
    <name evidence="2" type="ORF">BDU57DRAFT_435476</name>
</gene>
<accession>A0A6A5R4D4</accession>
<reference evidence="2" key="1">
    <citation type="journal article" date="2020" name="Stud. Mycol.">
        <title>101 Dothideomycetes genomes: a test case for predicting lifestyles and emergence of pathogens.</title>
        <authorList>
            <person name="Haridas S."/>
            <person name="Albert R."/>
            <person name="Binder M."/>
            <person name="Bloem J."/>
            <person name="Labutti K."/>
            <person name="Salamov A."/>
            <person name="Andreopoulos B."/>
            <person name="Baker S."/>
            <person name="Barry K."/>
            <person name="Bills G."/>
            <person name="Bluhm B."/>
            <person name="Cannon C."/>
            <person name="Castanera R."/>
            <person name="Culley D."/>
            <person name="Daum C."/>
            <person name="Ezra D."/>
            <person name="Gonzalez J."/>
            <person name="Henrissat B."/>
            <person name="Kuo A."/>
            <person name="Liang C."/>
            <person name="Lipzen A."/>
            <person name="Lutzoni F."/>
            <person name="Magnuson J."/>
            <person name="Mondo S."/>
            <person name="Nolan M."/>
            <person name="Ohm R."/>
            <person name="Pangilinan J."/>
            <person name="Park H.-J."/>
            <person name="Ramirez L."/>
            <person name="Alfaro M."/>
            <person name="Sun H."/>
            <person name="Tritt A."/>
            <person name="Yoshinaga Y."/>
            <person name="Zwiers L.-H."/>
            <person name="Turgeon B."/>
            <person name="Goodwin S."/>
            <person name="Spatafora J."/>
            <person name="Crous P."/>
            <person name="Grigoriev I."/>
        </authorList>
    </citation>
    <scope>NUCLEOTIDE SEQUENCE</scope>
    <source>
        <strain evidence="2">HMLAC05119</strain>
    </source>
</reference>